<evidence type="ECO:0000256" key="2">
    <source>
        <dbReference type="SAM" id="Phobius"/>
    </source>
</evidence>
<sequence>MQPILIVGIALLVLLILVSMFFIHKSKQRADEAYYSEQIRRNQERQRQTEEAERQRRMMQRERVSKN</sequence>
<feature type="transmembrane region" description="Helical" evidence="2">
    <location>
        <begin position="6"/>
        <end position="23"/>
    </location>
</feature>
<keyword evidence="2" id="KW-1133">Transmembrane helix</keyword>
<protein>
    <submittedName>
        <fullName evidence="3">Uncharacterized protein</fullName>
    </submittedName>
</protein>
<organism evidence="3 4">
    <name type="scientific">Ruminococcus flavefaciens</name>
    <dbReference type="NCBI Taxonomy" id="1265"/>
    <lineage>
        <taxon>Bacteria</taxon>
        <taxon>Bacillati</taxon>
        <taxon>Bacillota</taxon>
        <taxon>Clostridia</taxon>
        <taxon>Eubacteriales</taxon>
        <taxon>Oscillospiraceae</taxon>
        <taxon>Ruminococcus</taxon>
    </lineage>
</organism>
<feature type="region of interest" description="Disordered" evidence="1">
    <location>
        <begin position="40"/>
        <end position="67"/>
    </location>
</feature>
<keyword evidence="2" id="KW-0812">Transmembrane</keyword>
<dbReference type="EMBL" id="FNWV01000001">
    <property type="protein sequence ID" value="SEH42396.1"/>
    <property type="molecule type" value="Genomic_DNA"/>
</dbReference>
<dbReference type="Proteomes" id="UP000183190">
    <property type="component" value="Unassembled WGS sequence"/>
</dbReference>
<accession>A0A1H6I851</accession>
<evidence type="ECO:0000256" key="1">
    <source>
        <dbReference type="SAM" id="MobiDB-lite"/>
    </source>
</evidence>
<gene>
    <name evidence="3" type="ORF">SAMN02910265_00600</name>
</gene>
<name>A0A1H6I851_RUMFL</name>
<evidence type="ECO:0000313" key="3">
    <source>
        <dbReference type="EMBL" id="SEH42396.1"/>
    </source>
</evidence>
<dbReference type="RefSeq" id="WP_074714398.1">
    <property type="nucleotide sequence ID" value="NZ_FNWV01000001.1"/>
</dbReference>
<evidence type="ECO:0000313" key="4">
    <source>
        <dbReference type="Proteomes" id="UP000183190"/>
    </source>
</evidence>
<proteinExistence type="predicted"/>
<reference evidence="3 4" key="1">
    <citation type="submission" date="2016-10" db="EMBL/GenBank/DDBJ databases">
        <authorList>
            <person name="de Groot N.N."/>
        </authorList>
    </citation>
    <scope>NUCLEOTIDE SEQUENCE [LARGE SCALE GENOMIC DNA]</scope>
    <source>
        <strain evidence="3 4">YAD2003</strain>
    </source>
</reference>
<keyword evidence="2" id="KW-0472">Membrane</keyword>
<dbReference type="AlphaFoldDB" id="A0A1H6I851"/>